<keyword evidence="2" id="KW-1185">Reference proteome</keyword>
<dbReference type="Proteomes" id="UP000016519">
    <property type="component" value="Unassembled WGS sequence"/>
</dbReference>
<proteinExistence type="predicted"/>
<evidence type="ECO:0000313" key="2">
    <source>
        <dbReference type="Proteomes" id="UP000016519"/>
    </source>
</evidence>
<evidence type="ECO:0000313" key="1">
    <source>
        <dbReference type="EMBL" id="ERH31401.1"/>
    </source>
</evidence>
<comment type="caution">
    <text evidence="1">The sequence shown here is derived from an EMBL/GenBank/DDBJ whole genome shotgun (WGS) entry which is preliminary data.</text>
</comment>
<protein>
    <submittedName>
        <fullName evidence="1">Uncharacterized protein</fullName>
    </submittedName>
</protein>
<organism evidence="1 2">
    <name type="scientific">Alloscardovia omnicolens F0580</name>
    <dbReference type="NCBI Taxonomy" id="1321816"/>
    <lineage>
        <taxon>Bacteria</taxon>
        <taxon>Bacillati</taxon>
        <taxon>Actinomycetota</taxon>
        <taxon>Actinomycetes</taxon>
        <taxon>Bifidobacteriales</taxon>
        <taxon>Bifidobacteriaceae</taxon>
        <taxon>Alloscardovia</taxon>
    </lineage>
</organism>
<name>U1RBK2_9BIFI</name>
<sequence length="42" mass="4821">MNVHFVAAFAHLVSCKTYRCENLISHLLRAALTFISNDLDER</sequence>
<gene>
    <name evidence="1" type="ORF">HMPREF9244_00434</name>
</gene>
<dbReference type="EMBL" id="AWSI01000013">
    <property type="protein sequence ID" value="ERH31401.1"/>
    <property type="molecule type" value="Genomic_DNA"/>
</dbReference>
<accession>U1RBK2</accession>
<reference evidence="1 2" key="1">
    <citation type="submission" date="2013-08" db="EMBL/GenBank/DDBJ databases">
        <authorList>
            <person name="Weinstock G."/>
            <person name="Sodergren E."/>
            <person name="Wylie T."/>
            <person name="Fulton L."/>
            <person name="Fulton R."/>
            <person name="Fronick C."/>
            <person name="O'Laughlin M."/>
            <person name="Godfrey J."/>
            <person name="Miner T."/>
            <person name="Herter B."/>
            <person name="Appelbaum E."/>
            <person name="Cordes M."/>
            <person name="Lek S."/>
            <person name="Wollam A."/>
            <person name="Pepin K.H."/>
            <person name="Palsikar V.B."/>
            <person name="Mitreva M."/>
            <person name="Wilson R.K."/>
        </authorList>
    </citation>
    <scope>NUCLEOTIDE SEQUENCE [LARGE SCALE GENOMIC DNA]</scope>
    <source>
        <strain evidence="1 2">F0580</strain>
    </source>
</reference>
<dbReference type="HOGENOM" id="CLU_3246274_0_0_11"/>
<dbReference type="AlphaFoldDB" id="U1RBK2"/>